<dbReference type="EMBL" id="MGDD01000331">
    <property type="protein sequence ID" value="OGL42236.1"/>
    <property type="molecule type" value="Genomic_DNA"/>
</dbReference>
<evidence type="ECO:0000313" key="2">
    <source>
        <dbReference type="Proteomes" id="UP000179266"/>
    </source>
</evidence>
<comment type="caution">
    <text evidence="1">The sequence shown here is derived from an EMBL/GenBank/DDBJ whole genome shotgun (WGS) entry which is preliminary data.</text>
</comment>
<proteinExistence type="predicted"/>
<reference evidence="1 2" key="1">
    <citation type="journal article" date="2016" name="Nat. Commun.">
        <title>Thousands of microbial genomes shed light on interconnected biogeochemical processes in an aquifer system.</title>
        <authorList>
            <person name="Anantharaman K."/>
            <person name="Brown C.T."/>
            <person name="Hug L.A."/>
            <person name="Sharon I."/>
            <person name="Castelle C.J."/>
            <person name="Probst A.J."/>
            <person name="Thomas B.C."/>
            <person name="Singh A."/>
            <person name="Wilkins M.J."/>
            <person name="Karaoz U."/>
            <person name="Brodie E.L."/>
            <person name="Williams K.H."/>
            <person name="Hubbard S.S."/>
            <person name="Banfield J.F."/>
        </authorList>
    </citation>
    <scope>NUCLEOTIDE SEQUENCE [LARGE SCALE GENOMIC DNA]</scope>
</reference>
<gene>
    <name evidence="1" type="ORF">A2161_06700</name>
</gene>
<dbReference type="AlphaFoldDB" id="A0A1F7RKZ6"/>
<organism evidence="1 2">
    <name type="scientific">Candidatus Schekmanbacteria bacterium RBG_13_48_7</name>
    <dbReference type="NCBI Taxonomy" id="1817878"/>
    <lineage>
        <taxon>Bacteria</taxon>
        <taxon>Candidatus Schekmaniibacteriota</taxon>
    </lineage>
</organism>
<accession>A0A1F7RKZ6</accession>
<dbReference type="Proteomes" id="UP000179266">
    <property type="component" value="Unassembled WGS sequence"/>
</dbReference>
<name>A0A1F7RKZ6_9BACT</name>
<dbReference type="InterPro" id="IPR037914">
    <property type="entry name" value="SpoVT-AbrB_sf"/>
</dbReference>
<evidence type="ECO:0000313" key="1">
    <source>
        <dbReference type="EMBL" id="OGL42236.1"/>
    </source>
</evidence>
<protein>
    <submittedName>
        <fullName evidence="1">AbrB family transcriptional regulator</fullName>
    </submittedName>
</protein>
<dbReference type="SUPFAM" id="SSF89447">
    <property type="entry name" value="AbrB/MazE/MraZ-like"/>
    <property type="match status" value="1"/>
</dbReference>
<dbReference type="Gene3D" id="2.10.260.10">
    <property type="match status" value="1"/>
</dbReference>
<sequence>MIKKLTRHGNSLALVIDKAILELLNVGSETSLEISTDGQVLIISPVRDSQHRKKFETALKSTNRKYGHALKRLAE</sequence>